<dbReference type="EMBL" id="BMXF01000007">
    <property type="protein sequence ID" value="GHB86672.1"/>
    <property type="molecule type" value="Genomic_DNA"/>
</dbReference>
<accession>A0A8J3D821</accession>
<protein>
    <submittedName>
        <fullName evidence="1">Uncharacterized protein</fullName>
    </submittedName>
</protein>
<reference evidence="1 2" key="1">
    <citation type="journal article" date="2014" name="Int. J. Syst. Evol. Microbiol.">
        <title>Complete genome sequence of Corynebacterium casei LMG S-19264T (=DSM 44701T), isolated from a smear-ripened cheese.</title>
        <authorList>
            <consortium name="US DOE Joint Genome Institute (JGI-PGF)"/>
            <person name="Walter F."/>
            <person name="Albersmeier A."/>
            <person name="Kalinowski J."/>
            <person name="Ruckert C."/>
        </authorList>
    </citation>
    <scope>NUCLEOTIDE SEQUENCE [LARGE SCALE GENOMIC DNA]</scope>
    <source>
        <strain evidence="1 2">KCTC 12866</strain>
    </source>
</reference>
<evidence type="ECO:0000313" key="2">
    <source>
        <dbReference type="Proteomes" id="UP000598271"/>
    </source>
</evidence>
<name>A0A8J3D821_9BACT</name>
<sequence length="100" mass="11684">MCKSTEIAFFKRHQGGEIFHYYKVFGGDGKTRDVYQEVINFLNDQPIVSIEHNHPYDPANPWKPFNLTGTWCTYEVGIPISEQEYQQEYQKAVANDFFIG</sequence>
<dbReference type="Proteomes" id="UP000598271">
    <property type="component" value="Unassembled WGS sequence"/>
</dbReference>
<dbReference type="RefSeq" id="WP_189568330.1">
    <property type="nucleotide sequence ID" value="NZ_BMXF01000007.1"/>
</dbReference>
<keyword evidence="2" id="KW-1185">Reference proteome</keyword>
<dbReference type="AlphaFoldDB" id="A0A8J3D821"/>
<comment type="caution">
    <text evidence="1">The sequence shown here is derived from an EMBL/GenBank/DDBJ whole genome shotgun (WGS) entry which is preliminary data.</text>
</comment>
<gene>
    <name evidence="1" type="ORF">GCM10007390_47900</name>
</gene>
<evidence type="ECO:0000313" key="1">
    <source>
        <dbReference type="EMBL" id="GHB86672.1"/>
    </source>
</evidence>
<proteinExistence type="predicted"/>
<organism evidence="1 2">
    <name type="scientific">Persicitalea jodogahamensis</name>
    <dbReference type="NCBI Taxonomy" id="402147"/>
    <lineage>
        <taxon>Bacteria</taxon>
        <taxon>Pseudomonadati</taxon>
        <taxon>Bacteroidota</taxon>
        <taxon>Cytophagia</taxon>
        <taxon>Cytophagales</taxon>
        <taxon>Spirosomataceae</taxon>
        <taxon>Persicitalea</taxon>
    </lineage>
</organism>